<dbReference type="RefSeq" id="WP_152812251.1">
    <property type="nucleotide sequence ID" value="NZ_VJXX01000001.1"/>
</dbReference>
<dbReference type="Proteomes" id="UP000326464">
    <property type="component" value="Unassembled WGS sequence"/>
</dbReference>
<name>A0A7X1TMI8_9MICC</name>
<accession>A0A7X1TMI8</accession>
<comment type="caution">
    <text evidence="1">The sequence shown here is derived from an EMBL/GenBank/DDBJ whole genome shotgun (WGS) entry which is preliminary data.</text>
</comment>
<dbReference type="OrthoDB" id="4945672at2"/>
<reference evidence="2" key="1">
    <citation type="submission" date="2019-07" db="EMBL/GenBank/DDBJ databases">
        <title>Arthrobacter KR32 sp. nov., isolated from mountain cheese made of cows milk.</title>
        <authorList>
            <person name="Flegler A."/>
        </authorList>
    </citation>
    <scope>NUCLEOTIDE SEQUENCE [LARGE SCALE GENOMIC DNA]</scope>
    <source>
        <strain evidence="2">KR32</strain>
    </source>
</reference>
<proteinExistence type="predicted"/>
<dbReference type="EMBL" id="VJXX01000001">
    <property type="protein sequence ID" value="MPY09729.1"/>
    <property type="molecule type" value="Genomic_DNA"/>
</dbReference>
<evidence type="ECO:0000313" key="1">
    <source>
        <dbReference type="EMBL" id="MPY09729.1"/>
    </source>
</evidence>
<gene>
    <name evidence="1" type="ORF">FNH21_03165</name>
</gene>
<evidence type="ECO:0000313" key="2">
    <source>
        <dbReference type="Proteomes" id="UP000326464"/>
    </source>
</evidence>
<sequence length="99" mass="11071">MAKAAGWHGLPPTTHQFLPPVQLETPAEGITESVPPAPALWVDLEYPNGSRQTVRGFAMAWTQTAVLAQWIEFSIAREAWVRPDQCTRREIPRRPDPGI</sequence>
<organism evidence="1 2">
    <name type="scientific">Arthrobacter bussei</name>
    <dbReference type="NCBI Taxonomy" id="2594179"/>
    <lineage>
        <taxon>Bacteria</taxon>
        <taxon>Bacillati</taxon>
        <taxon>Actinomycetota</taxon>
        <taxon>Actinomycetes</taxon>
        <taxon>Micrococcales</taxon>
        <taxon>Micrococcaceae</taxon>
        <taxon>Arthrobacter</taxon>
    </lineage>
</organism>
<protein>
    <submittedName>
        <fullName evidence="1">Uncharacterized protein</fullName>
    </submittedName>
</protein>
<keyword evidence="2" id="KW-1185">Reference proteome</keyword>
<dbReference type="AlphaFoldDB" id="A0A7X1TMI8"/>